<evidence type="ECO:0000313" key="3">
    <source>
        <dbReference type="Proteomes" id="UP000230956"/>
    </source>
</evidence>
<organism evidence="2 3">
    <name type="scientific">Candidatus Aquicultor secundus</name>
    <dbReference type="NCBI Taxonomy" id="1973895"/>
    <lineage>
        <taxon>Bacteria</taxon>
        <taxon>Bacillati</taxon>
        <taxon>Actinomycetota</taxon>
        <taxon>Candidatus Aquicultoria</taxon>
        <taxon>Candidatus Aquicultorales</taxon>
        <taxon>Candidatus Aquicultoraceae</taxon>
        <taxon>Candidatus Aquicultor</taxon>
    </lineage>
</organism>
<evidence type="ECO:0000313" key="2">
    <source>
        <dbReference type="EMBL" id="PIZ42707.1"/>
    </source>
</evidence>
<gene>
    <name evidence="2" type="ORF">COY37_00025</name>
</gene>
<dbReference type="AlphaFoldDB" id="A0A2M7TBY4"/>
<evidence type="ECO:0000256" key="1">
    <source>
        <dbReference type="SAM" id="Phobius"/>
    </source>
</evidence>
<sequence>MQSPAARHKISADHIVIGIVSAAIVLSLFTAIFYAVGESSAMSVYTKDALEQHHSPGSMQQSRAEKPKPTIEPLTLVPSNIKDFNTNAHHETPGGDGRAAEAIYQPQGDQFTQIMPLNSYVLISYQGSDGQAAQEIRKTLDGRFPKDRKDIQIETQRASSGFSNDGGSYFTGWVYQGFSVKIITTYVNAIPANPEIGLQKVGDILSQRINVYISNPKYRKGDQTN</sequence>
<protein>
    <submittedName>
        <fullName evidence="2">Uncharacterized protein</fullName>
    </submittedName>
</protein>
<comment type="caution">
    <text evidence="2">The sequence shown here is derived from an EMBL/GenBank/DDBJ whole genome shotgun (WGS) entry which is preliminary data.</text>
</comment>
<dbReference type="RefSeq" id="WP_286678998.1">
    <property type="nucleotide sequence ID" value="NZ_MNXI01000120.1"/>
</dbReference>
<proteinExistence type="predicted"/>
<accession>A0A2M7TBY4</accession>
<keyword evidence="1" id="KW-0812">Transmembrane</keyword>
<dbReference type="EMBL" id="PFNG01000001">
    <property type="protein sequence ID" value="PIZ42707.1"/>
    <property type="molecule type" value="Genomic_DNA"/>
</dbReference>
<reference evidence="3" key="1">
    <citation type="submission" date="2017-09" db="EMBL/GenBank/DDBJ databases">
        <title>Depth-based differentiation of microbial function through sediment-hosted aquifers and enrichment of novel symbionts in the deep terrestrial subsurface.</title>
        <authorList>
            <person name="Probst A.J."/>
            <person name="Ladd B."/>
            <person name="Jarett J.K."/>
            <person name="Geller-Mcgrath D.E."/>
            <person name="Sieber C.M.K."/>
            <person name="Emerson J.B."/>
            <person name="Anantharaman K."/>
            <person name="Thomas B.C."/>
            <person name="Malmstrom R."/>
            <person name="Stieglmeier M."/>
            <person name="Klingl A."/>
            <person name="Woyke T."/>
            <person name="Ryan C.M."/>
            <person name="Banfield J.F."/>
        </authorList>
    </citation>
    <scope>NUCLEOTIDE SEQUENCE [LARGE SCALE GENOMIC DNA]</scope>
</reference>
<dbReference type="Proteomes" id="UP000230956">
    <property type="component" value="Unassembled WGS sequence"/>
</dbReference>
<name>A0A2M7TBY4_9ACTN</name>
<keyword evidence="1" id="KW-0472">Membrane</keyword>
<feature type="transmembrane region" description="Helical" evidence="1">
    <location>
        <begin position="12"/>
        <end position="36"/>
    </location>
</feature>
<keyword evidence="1" id="KW-1133">Transmembrane helix</keyword>